<evidence type="ECO:0000313" key="5">
    <source>
        <dbReference type="Proteomes" id="UP000719412"/>
    </source>
</evidence>
<dbReference type="Gene3D" id="4.10.60.10">
    <property type="entry name" value="Zinc finger, CCHC-type"/>
    <property type="match status" value="1"/>
</dbReference>
<feature type="compositionally biased region" description="Basic and acidic residues" evidence="2">
    <location>
        <begin position="274"/>
        <end position="296"/>
    </location>
</feature>
<name>A0A8J6HQZ0_TENMO</name>
<feature type="compositionally biased region" description="Basic and acidic residues" evidence="2">
    <location>
        <begin position="448"/>
        <end position="468"/>
    </location>
</feature>
<sequence>MAQEAINEELRSWPPSMQEVPFLEDETIFDLLISQNPCLLRYQVKRACPWTAGRSTPALFDHELKFGLCDLQFFWGKTSGSFRYRWPFGYGRAATERQFVRCVVLSYALRACEGRPTCHNKGATFVSASRVVQQVRFDVISALCARVTLRTPTQQGGDAQESGVFAVHVSRSSGTFHNVLEAFHATQRMGRAGRRLTICFSYRQPEKAATSGQSPEEKREPVPANWEEREGASATTTEAMETGTGCRSSGDWRKQNAGRGRRKRRGGSPNQDESPDKRRGSGDRNSEEDSREERRHQTTQARTRLEDRGGKKEDFRSAEENHGGDQQGDDTKAGLSTGRPASGPRGVGGNPGSGETATDGGHSRERHQGTVSKEAGPAPRGSGQGSRGGTTSEKGGKATVGAVGNRRKEEGREEKPGGSDQRGAAPCGGATEGTQSQGGSTNGAQSQRRRENDLRAEAERGSPRDRRVVAADSRCGLKGVLQQVDIKVIGGPVAQMSTRKDGYVALACNTKALKEKLEQELRKKEGVTVRDIPRMNRTLTLTGLEAHWSAEEVVADGHQKNDWLHGGQPLDEFRKSFAFLTKRKCQNERRQNMVFAVEPKILHEAMDRGKIVVGLSLCFVAEEIRVKQCFRCHRFGHMARECKSKELCFKCGKEGHRKSECTAEARRCPNCVRANEPLRDGQEVPRIPEDDGAEGEQNREDLNGIEGKRPGAPCGASRSLQEEENGLQRGDQGGEDPVSAEDPVSGKPAGSLGLCLQIHRQQEEGTSDAVNDHPGQRGELGRKPDGNRDGTDPEEYEDDSRKEAREGTQKTTGGHGGGAFPFRVTRLTKDEEKTRALVPAAGQGYHSSRKSCLAPTHEPTPVPRQNSESPEQSLSHFGKVDFFFFLAAHGRDASSWYDNRIRASLQSDAIPHHNKASTKHNSWNNVTLCIPFTWLVTSIHVLEQMLTWLCDGLQLIMVLLPVFWS</sequence>
<dbReference type="EMBL" id="JABDTM020015406">
    <property type="protein sequence ID" value="KAH0819150.1"/>
    <property type="molecule type" value="Genomic_DNA"/>
</dbReference>
<reference evidence="4" key="2">
    <citation type="submission" date="2021-08" db="EMBL/GenBank/DDBJ databases">
        <authorList>
            <person name="Eriksson T."/>
        </authorList>
    </citation>
    <scope>NUCLEOTIDE SEQUENCE</scope>
    <source>
        <strain evidence="4">Stoneville</strain>
        <tissue evidence="4">Whole head</tissue>
    </source>
</reference>
<feature type="domain" description="CCHC-type" evidence="3">
    <location>
        <begin position="629"/>
        <end position="644"/>
    </location>
</feature>
<reference evidence="4" key="1">
    <citation type="journal article" date="2020" name="J Insects Food Feed">
        <title>The yellow mealworm (Tenebrio molitor) genome: a resource for the emerging insects as food and feed industry.</title>
        <authorList>
            <person name="Eriksson T."/>
            <person name="Andere A."/>
            <person name="Kelstrup H."/>
            <person name="Emery V."/>
            <person name="Picard C."/>
        </authorList>
    </citation>
    <scope>NUCLEOTIDE SEQUENCE</scope>
    <source>
        <strain evidence="4">Stoneville</strain>
        <tissue evidence="4">Whole head</tissue>
    </source>
</reference>
<protein>
    <recommendedName>
        <fullName evidence="3">CCHC-type domain-containing protein</fullName>
    </recommendedName>
</protein>
<dbReference type="InterPro" id="IPR001878">
    <property type="entry name" value="Znf_CCHC"/>
</dbReference>
<evidence type="ECO:0000259" key="3">
    <source>
        <dbReference type="PROSITE" id="PS50158"/>
    </source>
</evidence>
<dbReference type="Pfam" id="PF00098">
    <property type="entry name" value="zf-CCHC"/>
    <property type="match status" value="1"/>
</dbReference>
<feature type="region of interest" description="Disordered" evidence="2">
    <location>
        <begin position="205"/>
        <end position="468"/>
    </location>
</feature>
<feature type="compositionally biased region" description="Basic and acidic residues" evidence="2">
    <location>
        <begin position="215"/>
        <end position="231"/>
    </location>
</feature>
<keyword evidence="5" id="KW-1185">Reference proteome</keyword>
<feature type="region of interest" description="Disordered" evidence="2">
    <location>
        <begin position="679"/>
        <end position="822"/>
    </location>
</feature>
<evidence type="ECO:0000313" key="4">
    <source>
        <dbReference type="EMBL" id="KAH0819150.1"/>
    </source>
</evidence>
<dbReference type="GO" id="GO:0008270">
    <property type="term" value="F:zinc ion binding"/>
    <property type="evidence" value="ECO:0007669"/>
    <property type="project" value="UniProtKB-KW"/>
</dbReference>
<feature type="compositionally biased region" description="Basic and acidic residues" evidence="2">
    <location>
        <begin position="303"/>
        <end position="323"/>
    </location>
</feature>
<feature type="region of interest" description="Disordered" evidence="2">
    <location>
        <begin position="838"/>
        <end position="871"/>
    </location>
</feature>
<dbReference type="AlphaFoldDB" id="A0A8J6HQZ0"/>
<feature type="domain" description="CCHC-type" evidence="3">
    <location>
        <begin position="648"/>
        <end position="661"/>
    </location>
</feature>
<dbReference type="SMART" id="SM00343">
    <property type="entry name" value="ZnF_C2HC"/>
    <property type="match status" value="2"/>
</dbReference>
<evidence type="ECO:0000256" key="2">
    <source>
        <dbReference type="SAM" id="MobiDB-lite"/>
    </source>
</evidence>
<feature type="compositionally biased region" description="Basic and acidic residues" evidence="2">
    <location>
        <begin position="770"/>
        <end position="791"/>
    </location>
</feature>
<dbReference type="PROSITE" id="PS50158">
    <property type="entry name" value="ZF_CCHC"/>
    <property type="match status" value="2"/>
</dbReference>
<feature type="compositionally biased region" description="Low complexity" evidence="2">
    <location>
        <begin position="232"/>
        <end position="245"/>
    </location>
</feature>
<keyword evidence="1" id="KW-0863">Zinc-finger</keyword>
<gene>
    <name evidence="4" type="ORF">GEV33_003641</name>
</gene>
<comment type="caution">
    <text evidence="4">The sequence shown here is derived from an EMBL/GenBank/DDBJ whole genome shotgun (WGS) entry which is preliminary data.</text>
</comment>
<evidence type="ECO:0000256" key="1">
    <source>
        <dbReference type="PROSITE-ProRule" id="PRU00047"/>
    </source>
</evidence>
<feature type="compositionally biased region" description="Basic and acidic residues" evidence="2">
    <location>
        <begin position="799"/>
        <end position="808"/>
    </location>
</feature>
<accession>A0A8J6HQZ0</accession>
<proteinExistence type="predicted"/>
<dbReference type="SUPFAM" id="SSF57756">
    <property type="entry name" value="Retrovirus zinc finger-like domains"/>
    <property type="match status" value="1"/>
</dbReference>
<feature type="compositionally biased region" description="Basic and acidic residues" evidence="2">
    <location>
        <begin position="696"/>
        <end position="709"/>
    </location>
</feature>
<dbReference type="GO" id="GO:0003676">
    <property type="term" value="F:nucleic acid binding"/>
    <property type="evidence" value="ECO:0007669"/>
    <property type="project" value="InterPro"/>
</dbReference>
<feature type="compositionally biased region" description="Basic and acidic residues" evidence="2">
    <location>
        <begin position="406"/>
        <end position="417"/>
    </location>
</feature>
<dbReference type="Proteomes" id="UP000719412">
    <property type="component" value="Unassembled WGS sequence"/>
</dbReference>
<feature type="compositionally biased region" description="Polar residues" evidence="2">
    <location>
        <begin position="432"/>
        <end position="446"/>
    </location>
</feature>
<keyword evidence="1" id="KW-0862">Zinc</keyword>
<feature type="compositionally biased region" description="Basic and acidic residues" evidence="2">
    <location>
        <begin position="679"/>
        <end position="689"/>
    </location>
</feature>
<dbReference type="InterPro" id="IPR036875">
    <property type="entry name" value="Znf_CCHC_sf"/>
</dbReference>
<organism evidence="4 5">
    <name type="scientific">Tenebrio molitor</name>
    <name type="common">Yellow mealworm beetle</name>
    <dbReference type="NCBI Taxonomy" id="7067"/>
    <lineage>
        <taxon>Eukaryota</taxon>
        <taxon>Metazoa</taxon>
        <taxon>Ecdysozoa</taxon>
        <taxon>Arthropoda</taxon>
        <taxon>Hexapoda</taxon>
        <taxon>Insecta</taxon>
        <taxon>Pterygota</taxon>
        <taxon>Neoptera</taxon>
        <taxon>Endopterygota</taxon>
        <taxon>Coleoptera</taxon>
        <taxon>Polyphaga</taxon>
        <taxon>Cucujiformia</taxon>
        <taxon>Tenebrionidae</taxon>
        <taxon>Tenebrio</taxon>
    </lineage>
</organism>
<keyword evidence="1" id="KW-0479">Metal-binding</keyword>